<dbReference type="SUPFAM" id="SSF63829">
    <property type="entry name" value="Calcium-dependent phosphotriesterase"/>
    <property type="match status" value="1"/>
</dbReference>
<evidence type="ECO:0000259" key="1">
    <source>
        <dbReference type="Pfam" id="PF08450"/>
    </source>
</evidence>
<dbReference type="InterPro" id="IPR051262">
    <property type="entry name" value="SMP-30/CGR1_Lactonase"/>
</dbReference>
<comment type="caution">
    <text evidence="2">The sequence shown here is derived from an EMBL/GenBank/DDBJ whole genome shotgun (WGS) entry which is preliminary data.</text>
</comment>
<evidence type="ECO:0000313" key="2">
    <source>
        <dbReference type="EMBL" id="MPM04430.1"/>
    </source>
</evidence>
<dbReference type="AlphaFoldDB" id="A0A644WKX4"/>
<proteinExistence type="predicted"/>
<dbReference type="InterPro" id="IPR013658">
    <property type="entry name" value="SGL"/>
</dbReference>
<dbReference type="InterPro" id="IPR011042">
    <property type="entry name" value="6-blade_b-propeller_TolB-like"/>
</dbReference>
<dbReference type="EMBL" id="VSSQ01001038">
    <property type="protein sequence ID" value="MPM04430.1"/>
    <property type="molecule type" value="Genomic_DNA"/>
</dbReference>
<feature type="domain" description="SMP-30/Gluconolactonase/LRE-like region" evidence="1">
    <location>
        <begin position="40"/>
        <end position="275"/>
    </location>
</feature>
<dbReference type="Gene3D" id="2.120.10.30">
    <property type="entry name" value="TolB, C-terminal domain"/>
    <property type="match status" value="1"/>
</dbReference>
<name>A0A644WKX4_9ZZZZ</name>
<reference evidence="2" key="1">
    <citation type="submission" date="2019-08" db="EMBL/GenBank/DDBJ databases">
        <authorList>
            <person name="Kucharzyk K."/>
            <person name="Murdoch R.W."/>
            <person name="Higgins S."/>
            <person name="Loffler F."/>
        </authorList>
    </citation>
    <scope>NUCLEOTIDE SEQUENCE</scope>
</reference>
<dbReference type="PANTHER" id="PTHR47572:SF5">
    <property type="entry name" value="BLR2277 PROTEIN"/>
    <property type="match status" value="1"/>
</dbReference>
<dbReference type="PANTHER" id="PTHR47572">
    <property type="entry name" value="LIPOPROTEIN-RELATED"/>
    <property type="match status" value="1"/>
</dbReference>
<sequence>MKRYYLFAIILFFTSQTEAQEKILHSSDLLSEWTFTRGIEGPAVDATGNLYAVNFAEQGTIGVVTPDGAASIFVNLPSGSVGNGIRFDKSGIMYIADYPRHNILKVDPSTKEISVFAHEPAMNQPNDIAISPVSEILYASDPAWRDSTGKLWMIDRTGKVTLLEENMGTTNGIEVSPDGKRLYVNESIQRVVWVYKIRKDGKLGNKKIFKKFPDYGMDGIRCDSKGNLYITRHGKGTIALFSPDGKLIKEFILKGKLCSNIVLSRDEKLAFITMADRGMFEIIEIKSFAK</sequence>
<dbReference type="Pfam" id="PF08450">
    <property type="entry name" value="SGL"/>
    <property type="match status" value="1"/>
</dbReference>
<dbReference type="EC" id="3.1.1.17" evidence="2"/>
<gene>
    <name evidence="2" type="primary">gnl_2</name>
    <name evidence="2" type="ORF">SDC9_50707</name>
</gene>
<organism evidence="2">
    <name type="scientific">bioreactor metagenome</name>
    <dbReference type="NCBI Taxonomy" id="1076179"/>
    <lineage>
        <taxon>unclassified sequences</taxon>
        <taxon>metagenomes</taxon>
        <taxon>ecological metagenomes</taxon>
    </lineage>
</organism>
<keyword evidence="2" id="KW-0378">Hydrolase</keyword>
<accession>A0A644WKX4</accession>
<protein>
    <submittedName>
        <fullName evidence="2">Gluconolactonase</fullName>
        <ecNumber evidence="2">3.1.1.17</ecNumber>
    </submittedName>
</protein>
<dbReference type="GO" id="GO:0004341">
    <property type="term" value="F:gluconolactonase activity"/>
    <property type="evidence" value="ECO:0007669"/>
    <property type="project" value="UniProtKB-EC"/>
</dbReference>